<evidence type="ECO:0000313" key="4">
    <source>
        <dbReference type="Proteomes" id="UP000510886"/>
    </source>
</evidence>
<dbReference type="Pfam" id="PF00582">
    <property type="entry name" value="Usp"/>
    <property type="match status" value="1"/>
</dbReference>
<protein>
    <submittedName>
        <fullName evidence="3">Universal stress protein</fullName>
    </submittedName>
</protein>
<dbReference type="AlphaFoldDB" id="A0A7H9EL16"/>
<dbReference type="InterPro" id="IPR014729">
    <property type="entry name" value="Rossmann-like_a/b/a_fold"/>
</dbReference>
<dbReference type="RefSeq" id="WP_414467629.1">
    <property type="nucleotide sequence ID" value="NZ_CP047418.1"/>
</dbReference>
<evidence type="ECO:0000256" key="1">
    <source>
        <dbReference type="ARBA" id="ARBA00008791"/>
    </source>
</evidence>
<comment type="similarity">
    <text evidence="1">Belongs to the universal stress protein A family.</text>
</comment>
<gene>
    <name evidence="3" type="ORF">GTO87_07070</name>
</gene>
<dbReference type="EMBL" id="CP047418">
    <property type="protein sequence ID" value="QLL78366.1"/>
    <property type="molecule type" value="Genomic_DNA"/>
</dbReference>
<dbReference type="InterPro" id="IPR006016">
    <property type="entry name" value="UspA"/>
</dbReference>
<dbReference type="InterPro" id="IPR006015">
    <property type="entry name" value="Universal_stress_UspA"/>
</dbReference>
<dbReference type="PANTHER" id="PTHR46268">
    <property type="entry name" value="STRESS RESPONSE PROTEIN NHAX"/>
    <property type="match status" value="1"/>
</dbReference>
<evidence type="ECO:0000313" key="3">
    <source>
        <dbReference type="EMBL" id="QLL78366.1"/>
    </source>
</evidence>
<organism evidence="3 4">
    <name type="scientific">Ligilactobacillus saerimneri</name>
    <dbReference type="NCBI Taxonomy" id="228229"/>
    <lineage>
        <taxon>Bacteria</taxon>
        <taxon>Bacillati</taxon>
        <taxon>Bacillota</taxon>
        <taxon>Bacilli</taxon>
        <taxon>Lactobacillales</taxon>
        <taxon>Lactobacillaceae</taxon>
        <taxon>Ligilactobacillus</taxon>
    </lineage>
</organism>
<dbReference type="CDD" id="cd00293">
    <property type="entry name" value="USP-like"/>
    <property type="match status" value="1"/>
</dbReference>
<reference evidence="3 4" key="1">
    <citation type="submission" date="2020-01" db="EMBL/GenBank/DDBJ databases">
        <title>Complete and circular genome sequences of six lactobacillus isolates from horses.</title>
        <authorList>
            <person name="Hassan H.M."/>
        </authorList>
    </citation>
    <scope>NUCLEOTIDE SEQUENCE [LARGE SCALE GENOMIC DNA]</scope>
    <source>
        <strain evidence="3 4">1A</strain>
    </source>
</reference>
<dbReference type="KEGG" id="lsw:GTO87_07070"/>
<proteinExistence type="inferred from homology"/>
<dbReference type="SUPFAM" id="SSF52402">
    <property type="entry name" value="Adenine nucleotide alpha hydrolases-like"/>
    <property type="match status" value="1"/>
</dbReference>
<evidence type="ECO:0000259" key="2">
    <source>
        <dbReference type="Pfam" id="PF00582"/>
    </source>
</evidence>
<sequence>MEKIRNIKRILVGVDASDDAQLAFRVAIHRARELGADLYIVNVIEDHDINVYEKLDDDFMRRKRSMHGETLTKYKQLAEEAGVENVKIISVEGNPGKTIVKDVIPSVKPDLLIVGSIGKQGVRKYFGSQAAYMAKYSPVSVLVVR</sequence>
<dbReference type="Gene3D" id="3.40.50.620">
    <property type="entry name" value="HUPs"/>
    <property type="match status" value="1"/>
</dbReference>
<accession>A0A7H9EL16</accession>
<feature type="domain" description="UspA" evidence="2">
    <location>
        <begin position="7"/>
        <end position="145"/>
    </location>
</feature>
<name>A0A7H9EL16_9LACO</name>
<dbReference type="PANTHER" id="PTHR46268:SF6">
    <property type="entry name" value="UNIVERSAL STRESS PROTEIN UP12"/>
    <property type="match status" value="1"/>
</dbReference>
<dbReference type="PRINTS" id="PR01438">
    <property type="entry name" value="UNVRSLSTRESS"/>
</dbReference>
<dbReference type="Proteomes" id="UP000510886">
    <property type="component" value="Chromosome"/>
</dbReference>